<sequence>MFDSFGGECRVSKDSEGDEGGQEENQSEERAIVDDVVLVVGLNKVELRCSWYVLAEASQYFRDMFCGRDWKESREKTAVISDVEPDVMTLVLKAAYGMKIEERELQGLMAARPRPCSLVPSLFIAADRFQFTALKEQCERRLIAELDELNCVPLWHLARRFSATWLENKALSLISRETVKANELRISAMLRSIRAR</sequence>
<dbReference type="PANTHER" id="PTHR24412:SF441">
    <property type="entry name" value="KELCH-LIKE PROTEIN 28"/>
    <property type="match status" value="1"/>
</dbReference>
<dbReference type="Proteomes" id="UP000515135">
    <property type="component" value="Unplaced"/>
</dbReference>
<feature type="region of interest" description="Disordered" evidence="3">
    <location>
        <begin position="1"/>
        <end position="28"/>
    </location>
</feature>
<dbReference type="GeneID" id="109467763"/>
<dbReference type="PANTHER" id="PTHR24412">
    <property type="entry name" value="KELCH PROTEIN"/>
    <property type="match status" value="1"/>
</dbReference>
<organism evidence="5 6">
    <name type="scientific">Branchiostoma belcheri</name>
    <name type="common">Amphioxus</name>
    <dbReference type="NCBI Taxonomy" id="7741"/>
    <lineage>
        <taxon>Eukaryota</taxon>
        <taxon>Metazoa</taxon>
        <taxon>Chordata</taxon>
        <taxon>Cephalochordata</taxon>
        <taxon>Leptocardii</taxon>
        <taxon>Amphioxiformes</taxon>
        <taxon>Branchiostomatidae</taxon>
        <taxon>Branchiostoma</taxon>
    </lineage>
</organism>
<evidence type="ECO:0000259" key="4">
    <source>
        <dbReference type="PROSITE" id="PS50097"/>
    </source>
</evidence>
<dbReference type="Gene3D" id="3.30.710.10">
    <property type="entry name" value="Potassium Channel Kv1.1, Chain A"/>
    <property type="match status" value="1"/>
</dbReference>
<evidence type="ECO:0000313" key="5">
    <source>
        <dbReference type="Proteomes" id="UP000515135"/>
    </source>
</evidence>
<dbReference type="SUPFAM" id="SSF54695">
    <property type="entry name" value="POZ domain"/>
    <property type="match status" value="1"/>
</dbReference>
<dbReference type="InterPro" id="IPR000210">
    <property type="entry name" value="BTB/POZ_dom"/>
</dbReference>
<dbReference type="Pfam" id="PF00651">
    <property type="entry name" value="BTB"/>
    <property type="match status" value="1"/>
</dbReference>
<accession>A0A6P4YA71</accession>
<evidence type="ECO:0000256" key="3">
    <source>
        <dbReference type="SAM" id="MobiDB-lite"/>
    </source>
</evidence>
<dbReference type="AlphaFoldDB" id="A0A6P4YA71"/>
<dbReference type="SMART" id="SM00225">
    <property type="entry name" value="BTB"/>
    <property type="match status" value="1"/>
</dbReference>
<evidence type="ECO:0000313" key="6">
    <source>
        <dbReference type="RefSeq" id="XP_019621373.1"/>
    </source>
</evidence>
<feature type="domain" description="BTB" evidence="4">
    <location>
        <begin position="34"/>
        <end position="104"/>
    </location>
</feature>
<name>A0A6P4YA71_BRABE</name>
<protein>
    <submittedName>
        <fullName evidence="6">Kelch repeat and BTB domain-containing protein 8-like</fullName>
    </submittedName>
</protein>
<dbReference type="PROSITE" id="PS50097">
    <property type="entry name" value="BTB"/>
    <property type="match status" value="1"/>
</dbReference>
<keyword evidence="5" id="KW-1185">Reference proteome</keyword>
<dbReference type="RefSeq" id="XP_019621373.1">
    <property type="nucleotide sequence ID" value="XM_019765814.1"/>
</dbReference>
<keyword evidence="2" id="KW-0677">Repeat</keyword>
<dbReference type="InterPro" id="IPR011333">
    <property type="entry name" value="SKP1/BTB/POZ_sf"/>
</dbReference>
<dbReference type="KEGG" id="bbel:109467763"/>
<feature type="compositionally biased region" description="Acidic residues" evidence="3">
    <location>
        <begin position="16"/>
        <end position="26"/>
    </location>
</feature>
<reference evidence="6" key="1">
    <citation type="submission" date="2025-08" db="UniProtKB">
        <authorList>
            <consortium name="RefSeq"/>
        </authorList>
    </citation>
    <scope>IDENTIFICATION</scope>
    <source>
        <tissue evidence="6">Gonad</tissue>
    </source>
</reference>
<gene>
    <name evidence="6" type="primary">LOC109467763</name>
</gene>
<evidence type="ECO:0000256" key="2">
    <source>
        <dbReference type="ARBA" id="ARBA00022737"/>
    </source>
</evidence>
<evidence type="ECO:0000256" key="1">
    <source>
        <dbReference type="ARBA" id="ARBA00022441"/>
    </source>
</evidence>
<dbReference type="OrthoDB" id="6359816at2759"/>
<keyword evidence="1" id="KW-0880">Kelch repeat</keyword>
<proteinExistence type="predicted"/>